<dbReference type="AlphaFoldDB" id="A0A1X2IDD2"/>
<sequence length="99" mass="10465">MGNCCSTRNKDQGHRLGSTNDSQVANGSGTGQALSQGQVLGSASNNKDAMLAAAEQRRLKAESRGVQNGGGSLNKKLNDERGKKPVPDQRSNEPDLVWD</sequence>
<feature type="compositionally biased region" description="Basic and acidic residues" evidence="1">
    <location>
        <begin position="76"/>
        <end position="93"/>
    </location>
</feature>
<dbReference type="OrthoDB" id="2278444at2759"/>
<accession>A0A1X2IDD2</accession>
<dbReference type="Proteomes" id="UP000193560">
    <property type="component" value="Unassembled WGS sequence"/>
</dbReference>
<reference evidence="2 3" key="1">
    <citation type="submission" date="2016-07" db="EMBL/GenBank/DDBJ databases">
        <title>Pervasive Adenine N6-methylation of Active Genes in Fungi.</title>
        <authorList>
            <consortium name="DOE Joint Genome Institute"/>
            <person name="Mondo S.J."/>
            <person name="Dannebaum R.O."/>
            <person name="Kuo R.C."/>
            <person name="Labutti K."/>
            <person name="Haridas S."/>
            <person name="Kuo A."/>
            <person name="Salamov A."/>
            <person name="Ahrendt S.R."/>
            <person name="Lipzen A."/>
            <person name="Sullivan W."/>
            <person name="Andreopoulos W.B."/>
            <person name="Clum A."/>
            <person name="Lindquist E."/>
            <person name="Daum C."/>
            <person name="Ramamoorthy G.K."/>
            <person name="Gryganskyi A."/>
            <person name="Culley D."/>
            <person name="Magnuson J.K."/>
            <person name="James T.Y."/>
            <person name="O'Malley M.A."/>
            <person name="Stajich J.E."/>
            <person name="Spatafora J.W."/>
            <person name="Visel A."/>
            <person name="Grigoriev I.V."/>
        </authorList>
    </citation>
    <scope>NUCLEOTIDE SEQUENCE [LARGE SCALE GENOMIC DNA]</scope>
    <source>
        <strain evidence="2 3">NRRL 1336</strain>
    </source>
</reference>
<organism evidence="2 3">
    <name type="scientific">Absidia repens</name>
    <dbReference type="NCBI Taxonomy" id="90262"/>
    <lineage>
        <taxon>Eukaryota</taxon>
        <taxon>Fungi</taxon>
        <taxon>Fungi incertae sedis</taxon>
        <taxon>Mucoromycota</taxon>
        <taxon>Mucoromycotina</taxon>
        <taxon>Mucoromycetes</taxon>
        <taxon>Mucorales</taxon>
        <taxon>Cunninghamellaceae</taxon>
        <taxon>Absidia</taxon>
    </lineage>
</organism>
<evidence type="ECO:0000313" key="3">
    <source>
        <dbReference type="Proteomes" id="UP000193560"/>
    </source>
</evidence>
<feature type="region of interest" description="Disordered" evidence="1">
    <location>
        <begin position="1"/>
        <end position="99"/>
    </location>
</feature>
<proteinExistence type="predicted"/>
<protein>
    <submittedName>
        <fullName evidence="2">Uncharacterized protein</fullName>
    </submittedName>
</protein>
<evidence type="ECO:0000256" key="1">
    <source>
        <dbReference type="SAM" id="MobiDB-lite"/>
    </source>
</evidence>
<keyword evidence="3" id="KW-1185">Reference proteome</keyword>
<name>A0A1X2IDD2_9FUNG</name>
<comment type="caution">
    <text evidence="2">The sequence shown here is derived from an EMBL/GenBank/DDBJ whole genome shotgun (WGS) entry which is preliminary data.</text>
</comment>
<feature type="compositionally biased region" description="Polar residues" evidence="1">
    <location>
        <begin position="17"/>
        <end position="47"/>
    </location>
</feature>
<dbReference type="EMBL" id="MCGE01000014">
    <property type="protein sequence ID" value="ORZ14527.1"/>
    <property type="molecule type" value="Genomic_DNA"/>
</dbReference>
<gene>
    <name evidence="2" type="ORF">BCR42DRAFT_417080</name>
</gene>
<evidence type="ECO:0000313" key="2">
    <source>
        <dbReference type="EMBL" id="ORZ14527.1"/>
    </source>
</evidence>